<feature type="compositionally biased region" description="Pro residues" evidence="1">
    <location>
        <begin position="861"/>
        <end position="878"/>
    </location>
</feature>
<dbReference type="HOGENOM" id="CLU_009124_1_0_1"/>
<feature type="region of interest" description="Disordered" evidence="1">
    <location>
        <begin position="706"/>
        <end position="751"/>
    </location>
</feature>
<gene>
    <name evidence="3" type="ORF">M419DRAFT_26651</name>
</gene>
<feature type="region of interest" description="Disordered" evidence="1">
    <location>
        <begin position="487"/>
        <end position="508"/>
    </location>
</feature>
<dbReference type="EMBL" id="KI911167">
    <property type="protein sequence ID" value="ETR97776.1"/>
    <property type="molecule type" value="Genomic_DNA"/>
</dbReference>
<name>A0A024S0N1_HYPJR</name>
<dbReference type="AlphaFoldDB" id="A0A024S0N1"/>
<reference evidence="4" key="1">
    <citation type="journal article" date="2013" name="Ind. Biotechnol.">
        <title>Comparative genomics analysis of Trichoderma reesei strains.</title>
        <authorList>
            <person name="Koike H."/>
            <person name="Aerts A."/>
            <person name="LaButti K."/>
            <person name="Grigoriev I.V."/>
            <person name="Baker S.E."/>
        </authorList>
    </citation>
    <scope>NUCLEOTIDE SEQUENCE [LARGE SCALE GENOMIC DNA]</scope>
    <source>
        <strain evidence="4">ATCC 56765 / BCRC 32924 / NRRL 11460 / Rut C-30</strain>
    </source>
</reference>
<protein>
    <recommendedName>
        <fullName evidence="2">PH domain-containing protein</fullName>
    </recommendedName>
</protein>
<organism evidence="3 4">
    <name type="scientific">Hypocrea jecorina (strain ATCC 56765 / BCRC 32924 / NRRL 11460 / Rut C-30)</name>
    <name type="common">Trichoderma reesei</name>
    <dbReference type="NCBI Taxonomy" id="1344414"/>
    <lineage>
        <taxon>Eukaryota</taxon>
        <taxon>Fungi</taxon>
        <taxon>Dikarya</taxon>
        <taxon>Ascomycota</taxon>
        <taxon>Pezizomycotina</taxon>
        <taxon>Sordariomycetes</taxon>
        <taxon>Hypocreomycetidae</taxon>
        <taxon>Hypocreales</taxon>
        <taxon>Hypocreaceae</taxon>
        <taxon>Trichoderma</taxon>
    </lineage>
</organism>
<dbReference type="InterPro" id="IPR001849">
    <property type="entry name" value="PH_domain"/>
</dbReference>
<feature type="domain" description="PH" evidence="2">
    <location>
        <begin position="229"/>
        <end position="362"/>
    </location>
</feature>
<feature type="region of interest" description="Disordered" evidence="1">
    <location>
        <begin position="116"/>
        <end position="161"/>
    </location>
</feature>
<feature type="compositionally biased region" description="Pro residues" evidence="1">
    <location>
        <begin position="825"/>
        <end position="838"/>
    </location>
</feature>
<feature type="region of interest" description="Disordered" evidence="1">
    <location>
        <begin position="628"/>
        <end position="654"/>
    </location>
</feature>
<feature type="region of interest" description="Disordered" evidence="1">
    <location>
        <begin position="821"/>
        <end position="884"/>
    </location>
</feature>
<accession>A0A024S0N1</accession>
<feature type="region of interest" description="Disordered" evidence="1">
    <location>
        <begin position="408"/>
        <end position="432"/>
    </location>
</feature>
<feature type="region of interest" description="Disordered" evidence="1">
    <location>
        <begin position="1"/>
        <end position="90"/>
    </location>
</feature>
<evidence type="ECO:0000313" key="3">
    <source>
        <dbReference type="EMBL" id="ETR97776.1"/>
    </source>
</evidence>
<evidence type="ECO:0000313" key="4">
    <source>
        <dbReference type="Proteomes" id="UP000024376"/>
    </source>
</evidence>
<feature type="compositionally biased region" description="Basic and acidic residues" evidence="1">
    <location>
        <begin position="124"/>
        <end position="136"/>
    </location>
</feature>
<dbReference type="OrthoDB" id="1749473at2759"/>
<evidence type="ECO:0000259" key="2">
    <source>
        <dbReference type="PROSITE" id="PS50003"/>
    </source>
</evidence>
<dbReference type="PROSITE" id="PS50003">
    <property type="entry name" value="PH_DOMAIN"/>
    <property type="match status" value="1"/>
</dbReference>
<feature type="compositionally biased region" description="Basic and acidic residues" evidence="1">
    <location>
        <begin position="1"/>
        <end position="10"/>
    </location>
</feature>
<feature type="compositionally biased region" description="Low complexity" evidence="1">
    <location>
        <begin position="142"/>
        <end position="152"/>
    </location>
</feature>
<proteinExistence type="predicted"/>
<sequence length="884" mass="95917">MASIGRHDVLEGSNSFPRRNHVPIVDPSAESGRPTSSKGSKLGRRESRLGLRTIFTRSNKGQKVEETLRSPSSFSSLNSTSPKASPRSGGFRASLADMNYWPYGQQQVKSELALPTTDYPWDSPIEKPEDGQDARSRSPANVAGAGVAASSGKRTPGMSIAKQPRPTLATWSLPSLFRAYQQALKQQTLAAVALPTEALMKLSEKTSVAEMIAPLSQTEANVSGGVGGAGTSSGDLFRRRNRGDSLSTTNLPWTTKIYILVTAGYLLQYSGDGVIDRMPEKVLRLGKSSAAFATDMIPGRHWVLQVSASTEDDGASTTDSRSLLSKLSFRSSEKRYTQHMVMVFDSAEDMDDWMTSLRAMIEQLGGRRKLSEVGLPQEVEVKDFEVKESESKEDIAALYLRERKSQGSLIDRDAMRSPRGTPASPPPMLQQDYGRRACDYSIPVIDFDSIGQDLTSDDKSTTNSVASHDGRQLDNLRDSAHRLSLLSSGQRTMLTSTTSSPADSPIRDRFPLPLEITTIPETAQPRPNAGVIMSRRVSAQTMGPFVEEVGDGAAEPSHIASQLWVNTATPSPSEPRGTRRFILPPLQQTGHRFLYGKAASAQESGGPPRSPVTVAPRSSLRRLANIRTGRPLSTVEDQPSPKENTMPERPVTSHNGELRSQALPTHVPDVPKLSRGRLISVSNVPQMFGKLPTGARRLSLLPKREARVASPGPGALPKLQTDSTPERHQDVTGQSVFEDDSPLASPTSERSYATMPAPLAASWADKIKRHRNSREIDGETMRSFSLGFSWSSKPKRASIASAYSEWSTIGDLRPIDTIAETLPQLSPPPTGPLPPTPTRPSSSSSNYGRTMGRKKSIPMMAMPPPAPPPTCALPPIPQKPTARV</sequence>
<feature type="compositionally biased region" description="Polar residues" evidence="1">
    <location>
        <begin position="487"/>
        <end position="502"/>
    </location>
</feature>
<dbReference type="Proteomes" id="UP000024376">
    <property type="component" value="Unassembled WGS sequence"/>
</dbReference>
<evidence type="ECO:0000256" key="1">
    <source>
        <dbReference type="SAM" id="MobiDB-lite"/>
    </source>
</evidence>
<dbReference type="KEGG" id="trr:M419DRAFT_26651"/>
<feature type="compositionally biased region" description="Low complexity" evidence="1">
    <location>
        <begin position="70"/>
        <end position="81"/>
    </location>
</feature>